<feature type="region of interest" description="Disordered" evidence="4">
    <location>
        <begin position="289"/>
        <end position="325"/>
    </location>
</feature>
<evidence type="ECO:0000256" key="3">
    <source>
        <dbReference type="SAM" id="Coils"/>
    </source>
</evidence>
<proteinExistence type="predicted"/>
<evidence type="ECO:0000256" key="2">
    <source>
        <dbReference type="ARBA" id="ARBA00023242"/>
    </source>
</evidence>
<dbReference type="Proteomes" id="UP001266305">
    <property type="component" value="Unassembled WGS sequence"/>
</dbReference>
<keyword evidence="3" id="KW-0175">Coiled coil</keyword>
<sequence length="461" mass="50842">MGLMIGCFPSPDPAFETQKQSSYFLDVWGLLQALHSLVCSGHTPRAWAWTGVTYDSAPSLAVSCTAMGLGRLIVIYTLHHPNLATPRAKGDNMATMVAWHSRHSRDCPGQTGTGQGAPHRVPSHSGPKQPEEIVIKSMDESLLSTAQENSSRKEDRYSCYQELVVKSLMHLGKFEKNVSVQTISENLNDSGIQSLRAESDEAEECFLIHSDDGRDKIEDSQPPFCSSDDNESNSESAENGWDSGSNFSEETKPPGAPKYVLTDHKKDVLEVPEIKTEGDKFIPCENRCDSETERKDPQNVHAEPLDGSARPSFPDAGEEDSESLAAMTEESKDLEKAKGNLSLLEQAIALQAERGCVFHNTYKELDRFLLEHLAGERRQTKIVDMGGRQIFNNKRSTLQSISLHLCFAQQRRDLQTKGHRELSVGCTWAGASCLISSTLSGFLQTVWQGGEVPDANPFNVV</sequence>
<comment type="caution">
    <text evidence="5">The sequence shown here is derived from an EMBL/GenBank/DDBJ whole genome shotgun (WGS) entry which is preliminary data.</text>
</comment>
<dbReference type="PANTHER" id="PTHR10816">
    <property type="entry name" value="MYELIN TRANSCRIPTION FACTOR 1-RELATED"/>
    <property type="match status" value="1"/>
</dbReference>
<organism evidence="5 6">
    <name type="scientific">Saguinus oedipus</name>
    <name type="common">Cotton-top tamarin</name>
    <name type="synonym">Oedipomidas oedipus</name>
    <dbReference type="NCBI Taxonomy" id="9490"/>
    <lineage>
        <taxon>Eukaryota</taxon>
        <taxon>Metazoa</taxon>
        <taxon>Chordata</taxon>
        <taxon>Craniata</taxon>
        <taxon>Vertebrata</taxon>
        <taxon>Euteleostomi</taxon>
        <taxon>Mammalia</taxon>
        <taxon>Eutheria</taxon>
        <taxon>Euarchontoglires</taxon>
        <taxon>Primates</taxon>
        <taxon>Haplorrhini</taxon>
        <taxon>Platyrrhini</taxon>
        <taxon>Cebidae</taxon>
        <taxon>Callitrichinae</taxon>
        <taxon>Saguinus</taxon>
    </lineage>
</organism>
<feature type="coiled-coil region" evidence="3">
    <location>
        <begin position="327"/>
        <end position="354"/>
    </location>
</feature>
<dbReference type="EMBL" id="JASSZA010000013">
    <property type="protein sequence ID" value="KAK2094774.1"/>
    <property type="molecule type" value="Genomic_DNA"/>
</dbReference>
<name>A0ABQ9UCH6_SAGOE</name>
<feature type="compositionally biased region" description="Basic and acidic residues" evidence="4">
    <location>
        <begin position="289"/>
        <end position="298"/>
    </location>
</feature>
<accession>A0ABQ9UCH6</accession>
<gene>
    <name evidence="5" type="ORF">P7K49_026190</name>
</gene>
<keyword evidence="2" id="KW-0539">Nucleus</keyword>
<feature type="compositionally biased region" description="Basic and acidic residues" evidence="4">
    <location>
        <begin position="210"/>
        <end position="219"/>
    </location>
</feature>
<dbReference type="PANTHER" id="PTHR10816:SF9">
    <property type="entry name" value="SUPPRESSION OF TUMORIGENICITY 18 PROTEIN"/>
    <property type="match status" value="1"/>
</dbReference>
<protein>
    <submittedName>
        <fullName evidence="5">Uncharacterized protein</fullName>
    </submittedName>
</protein>
<feature type="region of interest" description="Disordered" evidence="4">
    <location>
        <begin position="104"/>
        <end position="129"/>
    </location>
</feature>
<evidence type="ECO:0000313" key="5">
    <source>
        <dbReference type="EMBL" id="KAK2094774.1"/>
    </source>
</evidence>
<feature type="region of interest" description="Disordered" evidence="4">
    <location>
        <begin position="210"/>
        <end position="263"/>
    </location>
</feature>
<comment type="subcellular location">
    <subcellularLocation>
        <location evidence="1">Nucleus</location>
    </subcellularLocation>
</comment>
<reference evidence="5 6" key="1">
    <citation type="submission" date="2023-05" db="EMBL/GenBank/DDBJ databases">
        <title>B98-5 Cell Line De Novo Hybrid Assembly: An Optical Mapping Approach.</title>
        <authorList>
            <person name="Kananen K."/>
            <person name="Auerbach J.A."/>
            <person name="Kautto E."/>
            <person name="Blachly J.S."/>
        </authorList>
    </citation>
    <scope>NUCLEOTIDE SEQUENCE [LARGE SCALE GENOMIC DNA]</scope>
    <source>
        <strain evidence="5">B95-8</strain>
        <tissue evidence="5">Cell line</tissue>
    </source>
</reference>
<evidence type="ECO:0000256" key="4">
    <source>
        <dbReference type="SAM" id="MobiDB-lite"/>
    </source>
</evidence>
<evidence type="ECO:0000313" key="6">
    <source>
        <dbReference type="Proteomes" id="UP001266305"/>
    </source>
</evidence>
<keyword evidence="6" id="KW-1185">Reference proteome</keyword>
<evidence type="ECO:0000256" key="1">
    <source>
        <dbReference type="ARBA" id="ARBA00004123"/>
    </source>
</evidence>